<dbReference type="GO" id="GO:0006259">
    <property type="term" value="P:DNA metabolic process"/>
    <property type="evidence" value="ECO:0007669"/>
    <property type="project" value="InterPro"/>
</dbReference>
<feature type="coiled-coil region" evidence="1">
    <location>
        <begin position="236"/>
        <end position="277"/>
    </location>
</feature>
<name>A0A8S5LXN2_9CAUD</name>
<reference evidence="2" key="1">
    <citation type="journal article" date="2021" name="Proc. Natl. Acad. Sci. U.S.A.">
        <title>A Catalog of Tens of Thousands of Viruses from Human Metagenomes Reveals Hidden Associations with Chronic Diseases.</title>
        <authorList>
            <person name="Tisza M.J."/>
            <person name="Buck C.B."/>
        </authorList>
    </citation>
    <scope>NUCLEOTIDE SEQUENCE</scope>
    <source>
        <strain evidence="2">CtZPw9</strain>
    </source>
</reference>
<organism evidence="2">
    <name type="scientific">Siphoviridae sp. ctZPw9</name>
    <dbReference type="NCBI Taxonomy" id="2826383"/>
    <lineage>
        <taxon>Viruses</taxon>
        <taxon>Duplodnaviria</taxon>
        <taxon>Heunggongvirae</taxon>
        <taxon>Uroviricota</taxon>
        <taxon>Caudoviricetes</taxon>
    </lineage>
</organism>
<dbReference type="InterPro" id="IPR004590">
    <property type="entry name" value="ssDNA_annealing_RecT"/>
</dbReference>
<proteinExistence type="predicted"/>
<dbReference type="GO" id="GO:0003677">
    <property type="term" value="F:DNA binding"/>
    <property type="evidence" value="ECO:0007669"/>
    <property type="project" value="InterPro"/>
</dbReference>
<sequence length="286" mass="32314">MVQPQPGNQISRNPQSNQIAIRDLQKKVIEPQKEFIAAAMPKHMQGDVLDWLAAASLVIRNDPKLVSLALNDPLQLTVMLQKSARYGLTPGTDEIYFVPRGREIVADIGYKGWVELIRRAGYAKNIHRIAVRDGDKFEYVEGVNEAPKYKRAPDEERGQLVMAVAWVEYNDLAGGGISPVVQVGKDRIQAAMDASQTARSKFSPWQKYPEKMWLKTALRELAGVVEWSSEERRTTALAAIRERRELELEAMRSETERIQAEVAMMEAKARLLELQEASHDCKTTQD</sequence>
<dbReference type="InterPro" id="IPR018330">
    <property type="entry name" value="RecT_fam"/>
</dbReference>
<protein>
    <submittedName>
        <fullName evidence="2">RecT protein</fullName>
    </submittedName>
</protein>
<accession>A0A8S5LXN2</accession>
<dbReference type="NCBIfam" id="TIGR00616">
    <property type="entry name" value="rect"/>
    <property type="match status" value="1"/>
</dbReference>
<dbReference type="EMBL" id="BK014765">
    <property type="protein sequence ID" value="DAD74790.1"/>
    <property type="molecule type" value="Genomic_DNA"/>
</dbReference>
<evidence type="ECO:0000313" key="2">
    <source>
        <dbReference type="EMBL" id="DAD74790.1"/>
    </source>
</evidence>
<evidence type="ECO:0000256" key="1">
    <source>
        <dbReference type="SAM" id="Coils"/>
    </source>
</evidence>
<keyword evidence="1" id="KW-0175">Coiled coil</keyword>
<dbReference type="Pfam" id="PF03837">
    <property type="entry name" value="RecT"/>
    <property type="match status" value="1"/>
</dbReference>